<proteinExistence type="predicted"/>
<sequence length="168" mass="17701">VDEPVETPDAEVRDALPDDLDARGLVGPYVFPDNDRRRIPGAIYLVLAATTAVVAILAEGSPLVDGGLYVGAAGLALLGAYHLQAGWSLGTDEADALVAAVREVGFPVGHASAQMAWRGLRSRPTWRVLVYSNESPPERRGLVFVDGVDGSVVASHTEVNPEDWATGS</sequence>
<gene>
    <name evidence="2" type="ORF">METZ01_LOCUS51759</name>
</gene>
<organism evidence="2">
    <name type="scientific">marine metagenome</name>
    <dbReference type="NCBI Taxonomy" id="408172"/>
    <lineage>
        <taxon>unclassified sequences</taxon>
        <taxon>metagenomes</taxon>
        <taxon>ecological metagenomes</taxon>
    </lineage>
</organism>
<keyword evidence="1" id="KW-0812">Transmembrane</keyword>
<name>A0A381S475_9ZZZZ</name>
<evidence type="ECO:0000313" key="2">
    <source>
        <dbReference type="EMBL" id="SUZ98905.1"/>
    </source>
</evidence>
<feature type="transmembrane region" description="Helical" evidence="1">
    <location>
        <begin position="66"/>
        <end position="83"/>
    </location>
</feature>
<protein>
    <submittedName>
        <fullName evidence="2">Uncharacterized protein</fullName>
    </submittedName>
</protein>
<dbReference type="EMBL" id="UINC01002649">
    <property type="protein sequence ID" value="SUZ98905.1"/>
    <property type="molecule type" value="Genomic_DNA"/>
</dbReference>
<feature type="non-terminal residue" evidence="2">
    <location>
        <position position="1"/>
    </location>
</feature>
<evidence type="ECO:0000256" key="1">
    <source>
        <dbReference type="SAM" id="Phobius"/>
    </source>
</evidence>
<keyword evidence="1" id="KW-0472">Membrane</keyword>
<accession>A0A381S475</accession>
<keyword evidence="1" id="KW-1133">Transmembrane helix</keyword>
<dbReference type="AlphaFoldDB" id="A0A381S475"/>
<feature type="transmembrane region" description="Helical" evidence="1">
    <location>
        <begin position="42"/>
        <end position="60"/>
    </location>
</feature>
<reference evidence="2" key="1">
    <citation type="submission" date="2018-05" db="EMBL/GenBank/DDBJ databases">
        <authorList>
            <person name="Lanie J.A."/>
            <person name="Ng W.-L."/>
            <person name="Kazmierczak K.M."/>
            <person name="Andrzejewski T.M."/>
            <person name="Davidsen T.M."/>
            <person name="Wayne K.J."/>
            <person name="Tettelin H."/>
            <person name="Glass J.I."/>
            <person name="Rusch D."/>
            <person name="Podicherti R."/>
            <person name="Tsui H.-C.T."/>
            <person name="Winkler M.E."/>
        </authorList>
    </citation>
    <scope>NUCLEOTIDE SEQUENCE</scope>
</reference>